<organism evidence="2 3">
    <name type="scientific">Cotesia congregata</name>
    <name type="common">Parasitoid wasp</name>
    <name type="synonym">Apanteles congregatus</name>
    <dbReference type="NCBI Taxonomy" id="51543"/>
    <lineage>
        <taxon>Eukaryota</taxon>
        <taxon>Metazoa</taxon>
        <taxon>Ecdysozoa</taxon>
        <taxon>Arthropoda</taxon>
        <taxon>Hexapoda</taxon>
        <taxon>Insecta</taxon>
        <taxon>Pterygota</taxon>
        <taxon>Neoptera</taxon>
        <taxon>Endopterygota</taxon>
        <taxon>Hymenoptera</taxon>
        <taxon>Apocrita</taxon>
        <taxon>Ichneumonoidea</taxon>
        <taxon>Braconidae</taxon>
        <taxon>Microgastrinae</taxon>
        <taxon>Cotesia</taxon>
    </lineage>
</organism>
<proteinExistence type="predicted"/>
<dbReference type="Proteomes" id="UP000786811">
    <property type="component" value="Unassembled WGS sequence"/>
</dbReference>
<accession>A0A8J2N072</accession>
<dbReference type="GO" id="GO:0007007">
    <property type="term" value="P:inner mitochondrial membrane organization"/>
    <property type="evidence" value="ECO:0007669"/>
    <property type="project" value="TreeGrafter"/>
</dbReference>
<evidence type="ECO:0000313" key="3">
    <source>
        <dbReference type="Proteomes" id="UP000786811"/>
    </source>
</evidence>
<reference evidence="2" key="1">
    <citation type="submission" date="2021-04" db="EMBL/GenBank/DDBJ databases">
        <authorList>
            <person name="Chebbi M.A.C M."/>
        </authorList>
    </citation>
    <scope>NUCLEOTIDE SEQUENCE</scope>
</reference>
<dbReference type="PANTHER" id="PTHR21588">
    <property type="entry name" value="COILED-COIL-HELIX-COILED-COIL-HELIX DOMAIN CONTAINING 6"/>
    <property type="match status" value="1"/>
</dbReference>
<dbReference type="PANTHER" id="PTHR21588:SF18">
    <property type="entry name" value="MICOS COMPLEX SUBUNIT MIC19"/>
    <property type="match status" value="1"/>
</dbReference>
<dbReference type="OrthoDB" id="70030at2759"/>
<evidence type="ECO:0000313" key="2">
    <source>
        <dbReference type="EMBL" id="CAG5108681.1"/>
    </source>
</evidence>
<feature type="region of interest" description="Disordered" evidence="1">
    <location>
        <begin position="31"/>
        <end position="102"/>
    </location>
</feature>
<sequence length="225" mass="25091">MGSSQSARKLTIDNEEGIIQISTDLVERLARNSKDKSVSADAAGDVKSSKSPRTDSASSQQSYADDNLKSSPKAAPSVIPPVPAPVTPMRSLPTRKESLPKSEYSGQLYSDYTLTAMKVLHQKEDELQAQDHYWRERLQKIHGQYEKINRVFQDEYNRAKEQIANAPGNKNVNIDITVAPCSDKKKKVLECYQENPRQILKCASVVEEFSSCVDKCRANIIAARC</sequence>
<feature type="compositionally biased region" description="Low complexity" evidence="1">
    <location>
        <begin position="55"/>
        <end position="77"/>
    </location>
</feature>
<keyword evidence="3" id="KW-1185">Reference proteome</keyword>
<name>A0A8J2N072_COTCN</name>
<dbReference type="InterPro" id="IPR052632">
    <property type="entry name" value="MICOS_subunit_Mic19"/>
</dbReference>
<dbReference type="GO" id="GO:0061617">
    <property type="term" value="C:MICOS complex"/>
    <property type="evidence" value="ECO:0007669"/>
    <property type="project" value="TreeGrafter"/>
</dbReference>
<protein>
    <submittedName>
        <fullName evidence="2">Similar to CHCHD3: MICOS complex subunit MIC19 (Homo sapiens)</fullName>
    </submittedName>
</protein>
<comment type="caution">
    <text evidence="2">The sequence shown here is derived from an EMBL/GenBank/DDBJ whole genome shotgun (WGS) entry which is preliminary data.</text>
</comment>
<evidence type="ECO:0000256" key="1">
    <source>
        <dbReference type="SAM" id="MobiDB-lite"/>
    </source>
</evidence>
<dbReference type="EMBL" id="CAJNRD030001124">
    <property type="protein sequence ID" value="CAG5108681.1"/>
    <property type="molecule type" value="Genomic_DNA"/>
</dbReference>
<dbReference type="AlphaFoldDB" id="A0A8J2N072"/>
<gene>
    <name evidence="2" type="ORF">HICCMSTLAB_LOCUS13358</name>
</gene>